<dbReference type="Proteomes" id="UP001281761">
    <property type="component" value="Unassembled WGS sequence"/>
</dbReference>
<comment type="caution">
    <text evidence="2">The sequence shown here is derived from an EMBL/GenBank/DDBJ whole genome shotgun (WGS) entry which is preliminary data.</text>
</comment>
<dbReference type="CDD" id="cd20558">
    <property type="entry name" value="CYCLIN_ScPCL7-like"/>
    <property type="match status" value="1"/>
</dbReference>
<dbReference type="PANTHER" id="PTHR15615:SF108">
    <property type="entry name" value="PROTEIN CNPPD1"/>
    <property type="match status" value="1"/>
</dbReference>
<dbReference type="EMBL" id="JARBJD010000002">
    <property type="protein sequence ID" value="KAK2964399.1"/>
    <property type="molecule type" value="Genomic_DNA"/>
</dbReference>
<dbReference type="InterPro" id="IPR036915">
    <property type="entry name" value="Cyclin-like_sf"/>
</dbReference>
<dbReference type="Gene3D" id="1.10.472.10">
    <property type="entry name" value="Cyclin-like"/>
    <property type="match status" value="1"/>
</dbReference>
<protein>
    <recommendedName>
        <fullName evidence="4">Cyclin</fullName>
    </recommendedName>
</protein>
<name>A0ABQ9YLG7_9EUKA</name>
<feature type="region of interest" description="Disordered" evidence="1">
    <location>
        <begin position="434"/>
        <end position="453"/>
    </location>
</feature>
<keyword evidence="3" id="KW-1185">Reference proteome</keyword>
<sequence>MPDHSFIRSSSPATIFQAVKQYAGEIVAKNDLLVQKVPHFRQQSLFSSGSGAPPFLLYLDKIMPGLSCSPICFIYTLVFIDRLQKNKIILLTTTTAHKTFLACSVIAAKYLDDKFFYNTFYASVGMVTLEEFNLMELQMLANLRFHLYIRNSFIEEYFRRILARSQHVPRRTSSAVDVVKETSPEDNNSNNLHHSPPEKTPSSISGQLQRKSSGKRVYGQPQLETLVVASPEKGSPATPQTSLEHPKPSRSYEPARIEVVNPDHPVTYVQMTPNPPKASTQPPSVSVNIPLSIPFQSNSTTPSHLPELIIPDIIHSQSLTVREHQTKGATVENSASSEPQEVILFSISPTVANPRTSRGIFATSSPDTLPRGHRRMLSRSSIDSAMSSFSTFSYDRQLPIAPHILPLAQDPSQTPFSLNPSVVTNFFSTASPFTQTGSNGSPRSVVSSTDSINRPTSAQSLPIVYPDRSESFDFTDLGCKTPSSVSISEETHSTVEYNKLSFSLRRGNLLSGDARDTVEKVKLQG</sequence>
<organism evidence="2 3">
    <name type="scientific">Blattamonas nauphoetae</name>
    <dbReference type="NCBI Taxonomy" id="2049346"/>
    <lineage>
        <taxon>Eukaryota</taxon>
        <taxon>Metamonada</taxon>
        <taxon>Preaxostyla</taxon>
        <taxon>Oxymonadida</taxon>
        <taxon>Blattamonas</taxon>
    </lineage>
</organism>
<dbReference type="InterPro" id="IPR013922">
    <property type="entry name" value="Cyclin_PHO80-like"/>
</dbReference>
<proteinExistence type="predicted"/>
<dbReference type="Pfam" id="PF08613">
    <property type="entry name" value="Cyclin"/>
    <property type="match status" value="1"/>
</dbReference>
<evidence type="ECO:0000313" key="2">
    <source>
        <dbReference type="EMBL" id="KAK2964399.1"/>
    </source>
</evidence>
<feature type="compositionally biased region" description="Polar residues" evidence="1">
    <location>
        <begin position="200"/>
        <end position="211"/>
    </location>
</feature>
<evidence type="ECO:0000256" key="1">
    <source>
        <dbReference type="SAM" id="MobiDB-lite"/>
    </source>
</evidence>
<reference evidence="2 3" key="1">
    <citation type="journal article" date="2022" name="bioRxiv">
        <title>Genomics of Preaxostyla Flagellates Illuminates Evolutionary Transitions and the Path Towards Mitochondrial Loss.</title>
        <authorList>
            <person name="Novak L.V.F."/>
            <person name="Treitli S.C."/>
            <person name="Pyrih J."/>
            <person name="Halakuc P."/>
            <person name="Pipaliya S.V."/>
            <person name="Vacek V."/>
            <person name="Brzon O."/>
            <person name="Soukal P."/>
            <person name="Eme L."/>
            <person name="Dacks J.B."/>
            <person name="Karnkowska A."/>
            <person name="Elias M."/>
            <person name="Hampl V."/>
        </authorList>
    </citation>
    <scope>NUCLEOTIDE SEQUENCE [LARGE SCALE GENOMIC DNA]</scope>
    <source>
        <strain evidence="2">NAU3</strain>
        <tissue evidence="2">Gut</tissue>
    </source>
</reference>
<dbReference type="PANTHER" id="PTHR15615">
    <property type="match status" value="1"/>
</dbReference>
<evidence type="ECO:0008006" key="4">
    <source>
        <dbReference type="Google" id="ProtNLM"/>
    </source>
</evidence>
<gene>
    <name evidence="2" type="ORF">BLNAU_315</name>
</gene>
<accession>A0ABQ9YLG7</accession>
<feature type="region of interest" description="Disordered" evidence="1">
    <location>
        <begin position="173"/>
        <end position="254"/>
    </location>
</feature>
<evidence type="ECO:0000313" key="3">
    <source>
        <dbReference type="Proteomes" id="UP001281761"/>
    </source>
</evidence>
<dbReference type="SUPFAM" id="SSF47954">
    <property type="entry name" value="Cyclin-like"/>
    <property type="match status" value="1"/>
</dbReference>